<dbReference type="AlphaFoldDB" id="A0A1G7M436"/>
<dbReference type="Proteomes" id="UP000199072">
    <property type="component" value="Unassembled WGS sequence"/>
</dbReference>
<dbReference type="EMBL" id="FNAI01000020">
    <property type="protein sequence ID" value="SDF56558.1"/>
    <property type="molecule type" value="Genomic_DNA"/>
</dbReference>
<organism evidence="1 2">
    <name type="scientific">Mucilaginibacter pineti</name>
    <dbReference type="NCBI Taxonomy" id="1391627"/>
    <lineage>
        <taxon>Bacteria</taxon>
        <taxon>Pseudomonadati</taxon>
        <taxon>Bacteroidota</taxon>
        <taxon>Sphingobacteriia</taxon>
        <taxon>Sphingobacteriales</taxon>
        <taxon>Sphingobacteriaceae</taxon>
        <taxon>Mucilaginibacter</taxon>
    </lineage>
</organism>
<dbReference type="RefSeq" id="WP_091156309.1">
    <property type="nucleotide sequence ID" value="NZ_FNAI01000020.1"/>
</dbReference>
<keyword evidence="2" id="KW-1185">Reference proteome</keyword>
<evidence type="ECO:0000313" key="1">
    <source>
        <dbReference type="EMBL" id="SDF56558.1"/>
    </source>
</evidence>
<name>A0A1G7M436_9SPHI</name>
<evidence type="ECO:0000313" key="2">
    <source>
        <dbReference type="Proteomes" id="UP000199072"/>
    </source>
</evidence>
<accession>A0A1G7M436</accession>
<gene>
    <name evidence="1" type="ORF">SAMN05216464_12058</name>
</gene>
<proteinExistence type="predicted"/>
<protein>
    <submittedName>
        <fullName evidence="1">Uncharacterized protein</fullName>
    </submittedName>
</protein>
<sequence length="344" mass="40065">MKAIFGTFNIDMLPIEAIDVSNKVSSYLKENVIVIPGNTVFRDVFGDVGGKGKRYLQLSANNQVYNILEDQYVEDIKIELSHAVNNIKIVYYFFTSPNSNWRAILSGQLYQLKSYGILSEADLYIHVTDANNYTDEIKEIIKNIFPAAIVHTSFVNQFEYPALKLAHDLAVESPESIILYFHSKGMTHNLHSRALEEIFLLTKTFQNWRKNIQLLNTENKQKAGLFSSKEGWIWYNFWYAKGEYLAKCSAPEISDNRYYYEGWLGLANPERTLPADDCLNLFKIKNVSKQYFTPVEADIYKVNLMEKLFSHAERKEFRVVRTSFMIHCQLKIDSFFKLFKKRKK</sequence>
<dbReference type="OrthoDB" id="7063501at2"/>
<reference evidence="1 2" key="1">
    <citation type="submission" date="2016-10" db="EMBL/GenBank/DDBJ databases">
        <authorList>
            <person name="de Groot N.N."/>
        </authorList>
    </citation>
    <scope>NUCLEOTIDE SEQUENCE [LARGE SCALE GENOMIC DNA]</scope>
    <source>
        <strain evidence="1 2">47C3B</strain>
    </source>
</reference>